<dbReference type="GO" id="GO:0045454">
    <property type="term" value="P:cell redox homeostasis"/>
    <property type="evidence" value="ECO:0007669"/>
    <property type="project" value="TreeGrafter"/>
</dbReference>
<dbReference type="AlphaFoldDB" id="A0A4P6P3B7"/>
<organism evidence="11 12">
    <name type="scientific">Litorilituus sediminis</name>
    <dbReference type="NCBI Taxonomy" id="718192"/>
    <lineage>
        <taxon>Bacteria</taxon>
        <taxon>Pseudomonadati</taxon>
        <taxon>Pseudomonadota</taxon>
        <taxon>Gammaproteobacteria</taxon>
        <taxon>Alteromonadales</taxon>
        <taxon>Colwelliaceae</taxon>
        <taxon>Litorilituus</taxon>
    </lineage>
</organism>
<dbReference type="PANTHER" id="PTHR45663:SF11">
    <property type="entry name" value="GEO12009P1"/>
    <property type="match status" value="1"/>
</dbReference>
<feature type="active site" description="Nucleophile" evidence="8">
    <location>
        <position position="32"/>
    </location>
</feature>
<evidence type="ECO:0000256" key="5">
    <source>
        <dbReference type="ARBA" id="ARBA00023284"/>
    </source>
</evidence>
<dbReference type="Proteomes" id="UP000290244">
    <property type="component" value="Chromosome"/>
</dbReference>
<evidence type="ECO:0000313" key="12">
    <source>
        <dbReference type="Proteomes" id="UP000290244"/>
    </source>
</evidence>
<dbReference type="Pfam" id="PF00085">
    <property type="entry name" value="Thioredoxin"/>
    <property type="match status" value="1"/>
</dbReference>
<name>A0A4P6P3B7_9GAMM</name>
<keyword evidence="2" id="KW-0813">Transport</keyword>
<dbReference type="NCBIfam" id="TIGR01068">
    <property type="entry name" value="thioredoxin"/>
    <property type="match status" value="1"/>
</dbReference>
<dbReference type="GO" id="GO:0015035">
    <property type="term" value="F:protein-disulfide reductase activity"/>
    <property type="evidence" value="ECO:0007669"/>
    <property type="project" value="UniProtKB-UniRule"/>
</dbReference>
<dbReference type="PROSITE" id="PS00194">
    <property type="entry name" value="THIOREDOXIN_1"/>
    <property type="match status" value="1"/>
</dbReference>
<keyword evidence="4 9" id="KW-1015">Disulfide bond</keyword>
<dbReference type="FunFam" id="3.40.30.10:FF:000001">
    <property type="entry name" value="Thioredoxin"/>
    <property type="match status" value="1"/>
</dbReference>
<accession>A0A4P6P3B7</accession>
<feature type="active site" description="Nucleophile" evidence="8">
    <location>
        <position position="35"/>
    </location>
</feature>
<dbReference type="GO" id="GO:0005829">
    <property type="term" value="C:cytosol"/>
    <property type="evidence" value="ECO:0007669"/>
    <property type="project" value="TreeGrafter"/>
</dbReference>
<dbReference type="CDD" id="cd02947">
    <property type="entry name" value="TRX_family"/>
    <property type="match status" value="1"/>
</dbReference>
<evidence type="ECO:0000256" key="9">
    <source>
        <dbReference type="PIRSR" id="PIRSR000077-4"/>
    </source>
</evidence>
<dbReference type="PROSITE" id="PS51352">
    <property type="entry name" value="THIOREDOXIN_2"/>
    <property type="match status" value="1"/>
</dbReference>
<feature type="site" description="Contributes to redox potential value" evidence="8">
    <location>
        <position position="34"/>
    </location>
</feature>
<gene>
    <name evidence="11" type="primary">trxA</name>
    <name evidence="11" type="ORF">EMK97_08370</name>
</gene>
<keyword evidence="3" id="KW-0249">Electron transport</keyword>
<evidence type="ECO:0000256" key="2">
    <source>
        <dbReference type="ARBA" id="ARBA00022448"/>
    </source>
</evidence>
<evidence type="ECO:0000256" key="4">
    <source>
        <dbReference type="ARBA" id="ARBA00023157"/>
    </source>
</evidence>
<keyword evidence="12" id="KW-1185">Reference proteome</keyword>
<evidence type="ECO:0000256" key="7">
    <source>
        <dbReference type="PIRNR" id="PIRNR000077"/>
    </source>
</evidence>
<protein>
    <recommendedName>
        <fullName evidence="6 7">Thioredoxin</fullName>
    </recommendedName>
</protein>
<dbReference type="EMBL" id="CP034759">
    <property type="protein sequence ID" value="QBG35724.1"/>
    <property type="molecule type" value="Genomic_DNA"/>
</dbReference>
<evidence type="ECO:0000256" key="1">
    <source>
        <dbReference type="ARBA" id="ARBA00008987"/>
    </source>
</evidence>
<reference evidence="11 12" key="1">
    <citation type="submission" date="2018-12" db="EMBL/GenBank/DDBJ databases">
        <title>Complete genome of Litorilituus sediminis.</title>
        <authorList>
            <person name="Liu A."/>
            <person name="Rong J."/>
        </authorList>
    </citation>
    <scope>NUCLEOTIDE SEQUENCE [LARGE SCALE GENOMIC DNA]</scope>
    <source>
        <strain evidence="11 12">JCM 17549</strain>
    </source>
</reference>
<sequence>MSIVKEINADEFEHEVNQANNKVLVDFYAPWCGPCKMIAPIIEQVAQENPELKVVKVNADNNQALMAQFGIRGIPTLLLVNEGEVIATQVGAATLAQTNTFISQ</sequence>
<evidence type="ECO:0000259" key="10">
    <source>
        <dbReference type="PROSITE" id="PS51352"/>
    </source>
</evidence>
<evidence type="ECO:0000256" key="6">
    <source>
        <dbReference type="NCBIfam" id="TIGR01068"/>
    </source>
</evidence>
<feature type="site" description="Deprotonates C-terminal active site Cys" evidence="8">
    <location>
        <position position="26"/>
    </location>
</feature>
<dbReference type="KEGG" id="lsd:EMK97_08370"/>
<dbReference type="InterPro" id="IPR005746">
    <property type="entry name" value="Thioredoxin"/>
</dbReference>
<dbReference type="InterPro" id="IPR036249">
    <property type="entry name" value="Thioredoxin-like_sf"/>
</dbReference>
<comment type="similarity">
    <text evidence="1 7">Belongs to the thioredoxin family.</text>
</comment>
<dbReference type="InterPro" id="IPR013766">
    <property type="entry name" value="Thioredoxin_domain"/>
</dbReference>
<dbReference type="PRINTS" id="PR00421">
    <property type="entry name" value="THIOREDOXIN"/>
</dbReference>
<dbReference type="RefSeq" id="WP_130601180.1">
    <property type="nucleotide sequence ID" value="NZ_CP034759.1"/>
</dbReference>
<evidence type="ECO:0000313" key="11">
    <source>
        <dbReference type="EMBL" id="QBG35724.1"/>
    </source>
</evidence>
<evidence type="ECO:0000256" key="3">
    <source>
        <dbReference type="ARBA" id="ARBA00022982"/>
    </source>
</evidence>
<dbReference type="Gene3D" id="3.40.30.10">
    <property type="entry name" value="Glutaredoxin"/>
    <property type="match status" value="1"/>
</dbReference>
<feature type="site" description="Contributes to redox potential value" evidence="8">
    <location>
        <position position="33"/>
    </location>
</feature>
<dbReference type="SUPFAM" id="SSF52833">
    <property type="entry name" value="Thioredoxin-like"/>
    <property type="match status" value="1"/>
</dbReference>
<proteinExistence type="inferred from homology"/>
<dbReference type="InterPro" id="IPR017937">
    <property type="entry name" value="Thioredoxin_CS"/>
</dbReference>
<dbReference type="PANTHER" id="PTHR45663">
    <property type="entry name" value="GEO12009P1"/>
    <property type="match status" value="1"/>
</dbReference>
<dbReference type="PIRSF" id="PIRSF000077">
    <property type="entry name" value="Thioredoxin"/>
    <property type="match status" value="1"/>
</dbReference>
<feature type="disulfide bond" description="Redox-active" evidence="9">
    <location>
        <begin position="32"/>
        <end position="35"/>
    </location>
</feature>
<keyword evidence="5 9" id="KW-0676">Redox-active center</keyword>
<feature type="domain" description="Thioredoxin" evidence="10">
    <location>
        <begin position="1"/>
        <end position="104"/>
    </location>
</feature>
<evidence type="ECO:0000256" key="8">
    <source>
        <dbReference type="PIRSR" id="PIRSR000077-1"/>
    </source>
</evidence>
<dbReference type="OrthoDB" id="9790390at2"/>